<dbReference type="VEuPathDB" id="TriTrypDB:TcYC6_0024470"/>
<dbReference type="VEuPathDB" id="TriTrypDB:C4B63_98g39"/>
<protein>
    <submittedName>
        <fullName evidence="1">Putative retrotransposon hot spot protein (RHS)</fullName>
    </submittedName>
</protein>
<dbReference type="VEuPathDB" id="TriTrypDB:TcCL_ESM01685"/>
<dbReference type="VEuPathDB" id="TriTrypDB:TcBrA4_0158070"/>
<dbReference type="VEuPathDB" id="TriTrypDB:C3747_516g10"/>
<organism evidence="1 2">
    <name type="scientific">Trypanosoma cruzi</name>
    <dbReference type="NCBI Taxonomy" id="5693"/>
    <lineage>
        <taxon>Eukaryota</taxon>
        <taxon>Discoba</taxon>
        <taxon>Euglenozoa</taxon>
        <taxon>Kinetoplastea</taxon>
        <taxon>Metakinetoplastina</taxon>
        <taxon>Trypanosomatida</taxon>
        <taxon>Trypanosomatidae</taxon>
        <taxon>Trypanosoma</taxon>
        <taxon>Schizotrypanum</taxon>
    </lineage>
</organism>
<proteinExistence type="predicted"/>
<gene>
    <name evidence="1" type="ORF">C3747_516g10</name>
</gene>
<reference evidence="1 2" key="1">
    <citation type="journal article" date="2018" name="Microb. Genom.">
        <title>Expanding an expanded genome: long-read sequencing of Trypanosoma cruzi.</title>
        <authorList>
            <person name="Berna L."/>
            <person name="Rodriguez M."/>
            <person name="Chiribao M.L."/>
            <person name="Parodi-Talice A."/>
            <person name="Pita S."/>
            <person name="Rijo G."/>
            <person name="Alvarez-Valin F."/>
            <person name="Robello C."/>
        </authorList>
    </citation>
    <scope>NUCLEOTIDE SEQUENCE [LARGE SCALE GENOMIC DNA]</scope>
    <source>
        <strain evidence="1 2">TCC</strain>
    </source>
</reference>
<dbReference type="Proteomes" id="UP000246078">
    <property type="component" value="Unassembled WGS sequence"/>
</dbReference>
<comment type="caution">
    <text evidence="1">The sequence shown here is derived from an EMBL/GenBank/DDBJ whole genome shotgun (WGS) entry which is preliminary data.</text>
</comment>
<dbReference type="VEuPathDB" id="TriTrypDB:TcCLB.400739.10"/>
<dbReference type="EMBL" id="PRFC01000516">
    <property type="protein sequence ID" value="PWU86851.1"/>
    <property type="molecule type" value="Genomic_DNA"/>
</dbReference>
<evidence type="ECO:0000313" key="1">
    <source>
        <dbReference type="EMBL" id="PWU86851.1"/>
    </source>
</evidence>
<sequence length="166" mass="17625">MKKDDSVAVLGLVARLALLRGRWASAASPTGVAVRLHGAPTTPPCERHAQRHWDCGTKQPRVYFGASGACWPQLGGASGMLHRTGVVMAPRRGSCDGSDAAARHVVGSEVWPRWTMSSTVEELLQEGNTSSTNMMLSDFLWNYVGGRAAVDERLQCDDGGVCSGAG</sequence>
<dbReference type="AlphaFoldDB" id="A0A2V2US42"/>
<name>A0A2V2US42_TRYCR</name>
<evidence type="ECO:0000313" key="2">
    <source>
        <dbReference type="Proteomes" id="UP000246078"/>
    </source>
</evidence>
<accession>A0A2V2US42</accession>
<dbReference type="VEuPathDB" id="TriTrypDB:TcG_09139"/>